<protein>
    <submittedName>
        <fullName evidence="4">3'-5' exoribonuclease YhaM</fullName>
        <ecNumber evidence="4">3.1.-.-</ecNumber>
    </submittedName>
    <submittedName>
        <fullName evidence="3">Phosphohydrolase</fullName>
    </submittedName>
</protein>
<evidence type="ECO:0000256" key="1">
    <source>
        <dbReference type="ARBA" id="ARBA00022801"/>
    </source>
</evidence>
<dbReference type="Proteomes" id="UP000177894">
    <property type="component" value="Chromosome"/>
</dbReference>
<evidence type="ECO:0000313" key="3">
    <source>
        <dbReference type="EMBL" id="AOY74860.1"/>
    </source>
</evidence>
<reference evidence="3 5" key="1">
    <citation type="submission" date="2016-10" db="EMBL/GenBank/DDBJ databases">
        <title>Complete Genome Sequence of Acetogen Clostridium formicoaceticum ATCC 27076.</title>
        <authorList>
            <person name="Bao T."/>
            <person name="Cheng C."/>
            <person name="Zhao J."/>
            <person name="Yang S.-T."/>
            <person name="Wang J."/>
            <person name="Wang M."/>
        </authorList>
    </citation>
    <scope>NUCLEOTIDE SEQUENCE [LARGE SCALE GENOMIC DNA]</scope>
    <source>
        <strain evidence="3 5">ATCC 27076</strain>
    </source>
</reference>
<gene>
    <name evidence="4" type="primary">yhaM</name>
    <name evidence="3" type="ORF">BJL90_02135</name>
    <name evidence="4" type="ORF">CLFO_36660</name>
</gene>
<dbReference type="InterPro" id="IPR004365">
    <property type="entry name" value="NA-bd_OB_tRNA"/>
</dbReference>
<organism evidence="4 6">
    <name type="scientific">Clostridium formicaceticum</name>
    <dbReference type="NCBI Taxonomy" id="1497"/>
    <lineage>
        <taxon>Bacteria</taxon>
        <taxon>Bacillati</taxon>
        <taxon>Bacillota</taxon>
        <taxon>Clostridia</taxon>
        <taxon>Eubacteriales</taxon>
        <taxon>Clostridiaceae</taxon>
        <taxon>Clostridium</taxon>
    </lineage>
</organism>
<dbReference type="GO" id="GO:0031125">
    <property type="term" value="P:rRNA 3'-end processing"/>
    <property type="evidence" value="ECO:0007669"/>
    <property type="project" value="TreeGrafter"/>
</dbReference>
<dbReference type="EMBL" id="CP020559">
    <property type="protein sequence ID" value="ARE89259.1"/>
    <property type="molecule type" value="Genomic_DNA"/>
</dbReference>
<keyword evidence="5" id="KW-1185">Reference proteome</keyword>
<dbReference type="PANTHER" id="PTHR37294">
    <property type="entry name" value="3'-5' EXORIBONUCLEASE YHAM"/>
    <property type="match status" value="1"/>
</dbReference>
<dbReference type="EC" id="3.1.-.-" evidence="4"/>
<feature type="domain" description="HD/PDEase" evidence="2">
    <location>
        <begin position="163"/>
        <end position="298"/>
    </location>
</feature>
<dbReference type="InterPro" id="IPR003607">
    <property type="entry name" value="HD/PDEase_dom"/>
</dbReference>
<dbReference type="InterPro" id="IPR050798">
    <property type="entry name" value="YhaM_exoribonuc/phosphodiest"/>
</dbReference>
<evidence type="ECO:0000259" key="2">
    <source>
        <dbReference type="SMART" id="SM00471"/>
    </source>
</evidence>
<dbReference type="InterPro" id="IPR006674">
    <property type="entry name" value="HD_domain"/>
</dbReference>
<dbReference type="InterPro" id="IPR012340">
    <property type="entry name" value="NA-bd_OB-fold"/>
</dbReference>
<dbReference type="KEGG" id="cfm:BJL90_02135"/>
<reference evidence="4 6" key="2">
    <citation type="submission" date="2017-03" db="EMBL/GenBank/DDBJ databases">
        <title>Complete sequence of Clostridium formicaceticum DSM 92.</title>
        <authorList>
            <person name="Poehlein A."/>
            <person name="Karl M."/>
            <person name="Bengelsdorf F.R."/>
            <person name="Duerre P."/>
            <person name="Daniel R."/>
        </authorList>
    </citation>
    <scope>NUCLEOTIDE SEQUENCE [LARGE SCALE GENOMIC DNA]</scope>
    <source>
        <strain evidence="4 6">DSM 92</strain>
    </source>
</reference>
<dbReference type="SUPFAM" id="SSF109604">
    <property type="entry name" value="HD-domain/PDEase-like"/>
    <property type="match status" value="1"/>
</dbReference>
<dbReference type="SMART" id="SM00471">
    <property type="entry name" value="HDc"/>
    <property type="match status" value="1"/>
</dbReference>
<sequence length="321" mass="37226">MHIKQLKDLSSKLLNETIEAVVLLSEIKVKTTKTDKKYADIIIQDASKAMEAKYWDYEEHEEKFKSFQPYEIVQIQGQVGEYAGQLQLTIRNIERVSSDKVSIKDLIPTSPWEFESMKKGLEYFHNRIETPHLKELIDKMIFSTENYEKFCTYPAARKVHHNFYHGLLHHTLEVLKLVNTVASTKKLSQHQTDRLFVMTMLHDWGKMMEYKALPALGLTEEGMMIGHIFLGAHYTLNAINEIDDFPEEDKLVILNGILGHHGSLEFGSPVLPKTVEAQILHQADKMSGDVESILSFIKEDTEEEETFTRRLWNMGTEYYKK</sequence>
<dbReference type="Gene3D" id="1.10.3210.10">
    <property type="entry name" value="Hypothetical protein af1432"/>
    <property type="match status" value="1"/>
</dbReference>
<dbReference type="EMBL" id="CP017603">
    <property type="protein sequence ID" value="AOY74860.1"/>
    <property type="molecule type" value="Genomic_DNA"/>
</dbReference>
<accession>A0AAC9RP53</accession>
<name>A0AAC9RP53_9CLOT</name>
<keyword evidence="1 4" id="KW-0378">Hydrolase</keyword>
<dbReference type="Gene3D" id="2.40.50.140">
    <property type="entry name" value="Nucleic acid-binding proteins"/>
    <property type="match status" value="1"/>
</dbReference>
<dbReference type="Proteomes" id="UP000192478">
    <property type="component" value="Chromosome"/>
</dbReference>
<evidence type="ECO:0000313" key="5">
    <source>
        <dbReference type="Proteomes" id="UP000177894"/>
    </source>
</evidence>
<evidence type="ECO:0000313" key="4">
    <source>
        <dbReference type="EMBL" id="ARE89259.1"/>
    </source>
</evidence>
<dbReference type="CDD" id="cd00077">
    <property type="entry name" value="HDc"/>
    <property type="match status" value="1"/>
</dbReference>
<evidence type="ECO:0000313" key="6">
    <source>
        <dbReference type="Proteomes" id="UP000192478"/>
    </source>
</evidence>
<dbReference type="RefSeq" id="WP_070963865.1">
    <property type="nucleotide sequence ID" value="NZ_CP017603.1"/>
</dbReference>
<dbReference type="Pfam" id="PF01336">
    <property type="entry name" value="tRNA_anti-codon"/>
    <property type="match status" value="1"/>
</dbReference>
<dbReference type="PANTHER" id="PTHR37294:SF1">
    <property type="entry name" value="3'-5' EXORIBONUCLEASE YHAM"/>
    <property type="match status" value="1"/>
</dbReference>
<dbReference type="AlphaFoldDB" id="A0AAC9RP53"/>
<proteinExistence type="predicted"/>
<dbReference type="GO" id="GO:0016787">
    <property type="term" value="F:hydrolase activity"/>
    <property type="evidence" value="ECO:0007669"/>
    <property type="project" value="UniProtKB-KW"/>
</dbReference>
<dbReference type="GO" id="GO:0003676">
    <property type="term" value="F:nucleic acid binding"/>
    <property type="evidence" value="ECO:0007669"/>
    <property type="project" value="InterPro"/>
</dbReference>
<dbReference type="Pfam" id="PF01966">
    <property type="entry name" value="HD"/>
    <property type="match status" value="1"/>
</dbReference>